<dbReference type="Gene3D" id="3.90.75.20">
    <property type="match status" value="1"/>
</dbReference>
<reference evidence="1" key="1">
    <citation type="journal article" date="2015" name="Nature">
        <title>Complex archaea that bridge the gap between prokaryotes and eukaryotes.</title>
        <authorList>
            <person name="Spang A."/>
            <person name="Saw J.H."/>
            <person name="Jorgensen S.L."/>
            <person name="Zaremba-Niedzwiedzka K."/>
            <person name="Martijn J."/>
            <person name="Lind A.E."/>
            <person name="van Eijk R."/>
            <person name="Schleper C."/>
            <person name="Guy L."/>
            <person name="Ettema T.J."/>
        </authorList>
    </citation>
    <scope>NUCLEOTIDE SEQUENCE</scope>
</reference>
<dbReference type="SUPFAM" id="SSF54060">
    <property type="entry name" value="His-Me finger endonucleases"/>
    <property type="match status" value="1"/>
</dbReference>
<dbReference type="InterPro" id="IPR044925">
    <property type="entry name" value="His-Me_finger_sf"/>
</dbReference>
<gene>
    <name evidence="1" type="ORF">LCGC14_1703720</name>
</gene>
<sequence length="109" mass="12930">FFIGDTMKRIPLTQGKFAIVDDDIFDYLSQWKWYAQKDRNTFYALRNVVVKGKAKTIRMHRQILNSKKGQQTDHLNGNGLDNRRCNLRICTRSQQAMNTKKRRNCTSRF</sequence>
<accession>A0A0F9I4S0</accession>
<evidence type="ECO:0000313" key="1">
    <source>
        <dbReference type="EMBL" id="KKM14674.1"/>
    </source>
</evidence>
<feature type="non-terminal residue" evidence="1">
    <location>
        <position position="1"/>
    </location>
</feature>
<name>A0A0F9I4S0_9ZZZZ</name>
<protein>
    <submittedName>
        <fullName evidence="1">Uncharacterized protein</fullName>
    </submittedName>
</protein>
<proteinExistence type="predicted"/>
<organism evidence="1">
    <name type="scientific">marine sediment metagenome</name>
    <dbReference type="NCBI Taxonomy" id="412755"/>
    <lineage>
        <taxon>unclassified sequences</taxon>
        <taxon>metagenomes</taxon>
        <taxon>ecological metagenomes</taxon>
    </lineage>
</organism>
<dbReference type="AlphaFoldDB" id="A0A0F9I4S0"/>
<dbReference type="EMBL" id="LAZR01015092">
    <property type="protein sequence ID" value="KKM14674.1"/>
    <property type="molecule type" value="Genomic_DNA"/>
</dbReference>
<comment type="caution">
    <text evidence="1">The sequence shown here is derived from an EMBL/GenBank/DDBJ whole genome shotgun (WGS) entry which is preliminary data.</text>
</comment>